<evidence type="ECO:0000313" key="6">
    <source>
        <dbReference type="Proteomes" id="UP000218387"/>
    </source>
</evidence>
<gene>
    <name evidence="5" type="ORF">CPZ25_004980</name>
</gene>
<evidence type="ECO:0000259" key="4">
    <source>
        <dbReference type="PROSITE" id="PS51379"/>
    </source>
</evidence>
<name>A0A2A5TG25_EUBML</name>
<dbReference type="GO" id="GO:0051536">
    <property type="term" value="F:iron-sulfur cluster binding"/>
    <property type="evidence" value="ECO:0007669"/>
    <property type="project" value="UniProtKB-KW"/>
</dbReference>
<organism evidence="5 6">
    <name type="scientific">Eubacterium maltosivorans</name>
    <dbReference type="NCBI Taxonomy" id="2041044"/>
    <lineage>
        <taxon>Bacteria</taxon>
        <taxon>Bacillati</taxon>
        <taxon>Bacillota</taxon>
        <taxon>Clostridia</taxon>
        <taxon>Eubacteriales</taxon>
        <taxon>Eubacteriaceae</taxon>
        <taxon>Eubacterium</taxon>
    </lineage>
</organism>
<dbReference type="Pfam" id="PF25160">
    <property type="entry name" value="LdpA_Fe-S-bd"/>
    <property type="match status" value="1"/>
</dbReference>
<feature type="domain" description="4Fe-4S ferredoxin-type" evidence="4">
    <location>
        <begin position="188"/>
        <end position="217"/>
    </location>
</feature>
<dbReference type="InterPro" id="IPR057431">
    <property type="entry name" value="LdpA_Fe-S-bd"/>
</dbReference>
<dbReference type="GO" id="GO:0046872">
    <property type="term" value="F:metal ion binding"/>
    <property type="evidence" value="ECO:0007669"/>
    <property type="project" value="UniProtKB-KW"/>
</dbReference>
<dbReference type="Gene3D" id="3.30.70.20">
    <property type="match status" value="2"/>
</dbReference>
<keyword evidence="3" id="KW-0411">Iron-sulfur</keyword>
<evidence type="ECO:0000256" key="2">
    <source>
        <dbReference type="ARBA" id="ARBA00023004"/>
    </source>
</evidence>
<sequence>MRGIYTPVTKIRRQVFAAIAKMAYEGGDYASRVEEIPFEIIPGEVANYRDSVFKERAIIGERLRLAIGLPLYPVDQPSPISRDVEESAIAEKVYDPPLVNVIPFACDACEPKAFMVTDNCRGCLAHPCVSVCPVNAVYMKDGKSHIDKEKCVRCGRCREACPYEAIVKYDRPCAAACGVDAIESDELGRAKINYDKCVSCGMCLVNCPFGAIADKTQIFQLIHAIKEGDEVIAEIAPAFVGQFGPLATPEKIKEAIKELGFADVVEVALGADLGAVEEAHHYVNKVVKGDDPFIGTSCCPSWSVMAKTKFPEIAHCISGELTPMVATARIIKKEHPKSRIVFIGPCAAKKLEASRKSVRSDVDFVITFEELMGMFVAKGIEFGDLGDDGKLDDATAAGRGYSVAGGVADAICNAVHDLYPGVDVKIDRAEGLRECQKMLKLAQAGKRDGYLLEGMACPGGCIGGAGTLMPIKKAVTAVTKFQKEADEKLATKSAYMSELNLMDDKK</sequence>
<dbReference type="Gene3D" id="3.40.950.10">
    <property type="entry name" value="Fe-only Hydrogenase (Larger Subunit), Chain L, domain 3"/>
    <property type="match status" value="1"/>
</dbReference>
<dbReference type="SUPFAM" id="SSF53920">
    <property type="entry name" value="Fe-only hydrogenase"/>
    <property type="match status" value="1"/>
</dbReference>
<dbReference type="NCBIfam" id="TIGR04105">
    <property type="entry name" value="FeFe_hydrog_B1"/>
    <property type="match status" value="1"/>
</dbReference>
<dbReference type="SUPFAM" id="SSF54862">
    <property type="entry name" value="4Fe-4S ferredoxins"/>
    <property type="match status" value="1"/>
</dbReference>
<dbReference type="InterPro" id="IPR050340">
    <property type="entry name" value="Cytosolic_Fe-S_CAF"/>
</dbReference>
<keyword evidence="1" id="KW-0479">Metal-binding</keyword>
<feature type="domain" description="4Fe-4S ferredoxin-type" evidence="4">
    <location>
        <begin position="111"/>
        <end position="141"/>
    </location>
</feature>
<keyword evidence="6" id="KW-1185">Reference proteome</keyword>
<dbReference type="PANTHER" id="PTHR11615">
    <property type="entry name" value="NITRATE, FORMATE, IRON DEHYDROGENASE"/>
    <property type="match status" value="1"/>
</dbReference>
<protein>
    <submittedName>
        <fullName evidence="5">4Fe-4S dicluster domain-containing protein</fullName>
    </submittedName>
</protein>
<dbReference type="Pfam" id="PF02906">
    <property type="entry name" value="Fe_hyd_lg_C"/>
    <property type="match status" value="1"/>
</dbReference>
<keyword evidence="2" id="KW-0408">Iron</keyword>
<evidence type="ECO:0000256" key="1">
    <source>
        <dbReference type="ARBA" id="ARBA00022723"/>
    </source>
</evidence>
<proteinExistence type="predicted"/>
<dbReference type="PROSITE" id="PS51379">
    <property type="entry name" value="4FE4S_FER_2"/>
    <property type="match status" value="3"/>
</dbReference>
<reference evidence="5 6" key="1">
    <citation type="submission" date="2018-05" db="EMBL/GenBank/DDBJ databases">
        <title>Genome comparison of Eubacterium sp.</title>
        <authorList>
            <person name="Feng Y."/>
            <person name="Sanchez-Andrea I."/>
            <person name="Stams A.J.M."/>
            <person name="De Vos W.M."/>
        </authorList>
    </citation>
    <scope>NUCLEOTIDE SEQUENCE [LARGE SCALE GENOMIC DNA]</scope>
    <source>
        <strain evidence="5 6">YI</strain>
    </source>
</reference>
<dbReference type="Pfam" id="PF00037">
    <property type="entry name" value="Fer4"/>
    <property type="match status" value="1"/>
</dbReference>
<dbReference type="InterPro" id="IPR004108">
    <property type="entry name" value="Fe_hydrogenase_lsu_C"/>
</dbReference>
<dbReference type="Proteomes" id="UP000218387">
    <property type="component" value="Chromosome"/>
</dbReference>
<dbReference type="AlphaFoldDB" id="A0A2A5TG25"/>
<dbReference type="CDD" id="cd10549">
    <property type="entry name" value="MtMvhB_like"/>
    <property type="match status" value="1"/>
</dbReference>
<dbReference type="InterPro" id="IPR017900">
    <property type="entry name" value="4Fe4S_Fe_S_CS"/>
</dbReference>
<dbReference type="InterPro" id="IPR017896">
    <property type="entry name" value="4Fe4S_Fe-S-bd"/>
</dbReference>
<accession>A0A2A5TG25</accession>
<dbReference type="InterPro" id="IPR027631">
    <property type="entry name" value="Mono_FeFe_hydrog"/>
</dbReference>
<dbReference type="KEGG" id="emt:CPZ25_004980"/>
<dbReference type="PROSITE" id="PS00198">
    <property type="entry name" value="4FE4S_FER_1"/>
    <property type="match status" value="1"/>
</dbReference>
<feature type="domain" description="4Fe-4S ferredoxin-type" evidence="4">
    <location>
        <begin position="142"/>
        <end position="171"/>
    </location>
</feature>
<dbReference type="RefSeq" id="WP_058694236.1">
    <property type="nucleotide sequence ID" value="NZ_CABJDW020000008.1"/>
</dbReference>
<dbReference type="EMBL" id="CP029487">
    <property type="protein sequence ID" value="QCT70707.1"/>
    <property type="molecule type" value="Genomic_DNA"/>
</dbReference>
<dbReference type="InterPro" id="IPR009016">
    <property type="entry name" value="Fe_hydrogenase"/>
</dbReference>
<evidence type="ECO:0000313" key="5">
    <source>
        <dbReference type="EMBL" id="QCT70707.1"/>
    </source>
</evidence>
<evidence type="ECO:0000256" key="3">
    <source>
        <dbReference type="ARBA" id="ARBA00023014"/>
    </source>
</evidence>